<dbReference type="InterPro" id="IPR045269">
    <property type="entry name" value="Atg1-like"/>
</dbReference>
<dbReference type="OrthoDB" id="583109at2"/>
<dbReference type="PANTHER" id="PTHR24348">
    <property type="entry name" value="SERINE/THREONINE-PROTEIN KINASE UNC-51-RELATED"/>
    <property type="match status" value="1"/>
</dbReference>
<dbReference type="GO" id="GO:0004674">
    <property type="term" value="F:protein serine/threonine kinase activity"/>
    <property type="evidence" value="ECO:0007669"/>
    <property type="project" value="InterPro"/>
</dbReference>
<dbReference type="InterPro" id="IPR000719">
    <property type="entry name" value="Prot_kinase_dom"/>
</dbReference>
<keyword evidence="2" id="KW-0472">Membrane</keyword>
<keyword evidence="4" id="KW-0808">Transferase</keyword>
<dbReference type="Gene3D" id="3.30.200.20">
    <property type="entry name" value="Phosphorylase Kinase, domain 1"/>
    <property type="match status" value="1"/>
</dbReference>
<keyword evidence="5" id="KW-1185">Reference proteome</keyword>
<dbReference type="RefSeq" id="WP_143891596.1">
    <property type="nucleotide sequence ID" value="NZ_CP041666.1"/>
</dbReference>
<feature type="region of interest" description="Disordered" evidence="1">
    <location>
        <begin position="276"/>
        <end position="301"/>
    </location>
</feature>
<feature type="compositionally biased region" description="Low complexity" evidence="1">
    <location>
        <begin position="279"/>
        <end position="290"/>
    </location>
</feature>
<dbReference type="Proteomes" id="UP000315215">
    <property type="component" value="Chromosome"/>
</dbReference>
<protein>
    <submittedName>
        <fullName evidence="4">Protein kinase</fullName>
    </submittedName>
</protein>
<reference evidence="4 5" key="1">
    <citation type="submission" date="2019-07" db="EMBL/GenBank/DDBJ databases">
        <authorList>
            <person name="Li J."/>
        </authorList>
    </citation>
    <scope>NUCLEOTIDE SEQUENCE [LARGE SCALE GENOMIC DNA]</scope>
    <source>
        <strain evidence="4 5">TKL69</strain>
    </source>
</reference>
<evidence type="ECO:0000256" key="1">
    <source>
        <dbReference type="SAM" id="MobiDB-lite"/>
    </source>
</evidence>
<dbReference type="SMART" id="SM00220">
    <property type="entry name" value="S_TKc"/>
    <property type="match status" value="1"/>
</dbReference>
<dbReference type="GO" id="GO:0005737">
    <property type="term" value="C:cytoplasm"/>
    <property type="evidence" value="ECO:0007669"/>
    <property type="project" value="TreeGrafter"/>
</dbReference>
<dbReference type="AlphaFoldDB" id="A0A516KBR1"/>
<dbReference type="PROSITE" id="PS50011">
    <property type="entry name" value="PROTEIN_KINASE_DOM"/>
    <property type="match status" value="1"/>
</dbReference>
<sequence>MNQASKKQGINLRAGSVIIGKWHHHQYIIKKRLGHGAIGSVFLCEWNGRDAALKISEKSSSITMEVNVLKTFEKVQGNRLGPSLLDVDDWVTPSGRQLSFYVMEYLKGEQLHTYFQHHGEEWLAIFVLQLLEDLTELHEAGWVFGDLKTENLIITSPPPRLRWIDVGGTTQIGRSIKEYTEFYDRGYWGLGSRKAEPSYDLFALAMVIIRVFYPKGFERGKHPERTLMAHIQRSPGLKKYEPILKKALYGKYSTSEVMKKDLSTLLLKYSDQARKRQKQTQARAQQPQQKVSPNPTRSTYKANAPKRKSYVLIESLAISFVVFLFYVFYLFLT</sequence>
<evidence type="ECO:0000313" key="5">
    <source>
        <dbReference type="Proteomes" id="UP000315215"/>
    </source>
</evidence>
<dbReference type="InterPro" id="IPR011009">
    <property type="entry name" value="Kinase-like_dom_sf"/>
</dbReference>
<dbReference type="KEGG" id="aqt:FN924_00460"/>
<gene>
    <name evidence="4" type="ORF">FN924_00460</name>
</gene>
<keyword evidence="2" id="KW-0812">Transmembrane</keyword>
<evidence type="ECO:0000256" key="2">
    <source>
        <dbReference type="SAM" id="Phobius"/>
    </source>
</evidence>
<dbReference type="PANTHER" id="PTHR24348:SF68">
    <property type="entry name" value="SERINE_THREONINE-PROTEIN KINASE ATG1C"/>
    <property type="match status" value="1"/>
</dbReference>
<dbReference type="Pfam" id="PF00069">
    <property type="entry name" value="Pkinase"/>
    <property type="match status" value="1"/>
</dbReference>
<accession>A0A516KBR1</accession>
<dbReference type="GO" id="GO:0005524">
    <property type="term" value="F:ATP binding"/>
    <property type="evidence" value="ECO:0007669"/>
    <property type="project" value="InterPro"/>
</dbReference>
<dbReference type="SUPFAM" id="SSF56112">
    <property type="entry name" value="Protein kinase-like (PK-like)"/>
    <property type="match status" value="1"/>
</dbReference>
<proteinExistence type="predicted"/>
<feature type="transmembrane region" description="Helical" evidence="2">
    <location>
        <begin position="310"/>
        <end position="332"/>
    </location>
</feature>
<dbReference type="Gene3D" id="1.10.510.10">
    <property type="entry name" value="Transferase(Phosphotransferase) domain 1"/>
    <property type="match status" value="1"/>
</dbReference>
<evidence type="ECO:0000313" key="4">
    <source>
        <dbReference type="EMBL" id="QDP38843.1"/>
    </source>
</evidence>
<evidence type="ECO:0000259" key="3">
    <source>
        <dbReference type="PROSITE" id="PS50011"/>
    </source>
</evidence>
<name>A0A516KBR1_9BACI</name>
<keyword evidence="4" id="KW-0418">Kinase</keyword>
<feature type="domain" description="Protein kinase" evidence="3">
    <location>
        <begin position="27"/>
        <end position="289"/>
    </location>
</feature>
<feature type="compositionally biased region" description="Polar residues" evidence="1">
    <location>
        <begin position="291"/>
        <end position="301"/>
    </location>
</feature>
<keyword evidence="2" id="KW-1133">Transmembrane helix</keyword>
<organism evidence="4 5">
    <name type="scientific">Radiobacillus deserti</name>
    <dbReference type="NCBI Taxonomy" id="2594883"/>
    <lineage>
        <taxon>Bacteria</taxon>
        <taxon>Bacillati</taxon>
        <taxon>Bacillota</taxon>
        <taxon>Bacilli</taxon>
        <taxon>Bacillales</taxon>
        <taxon>Bacillaceae</taxon>
        <taxon>Radiobacillus</taxon>
    </lineage>
</organism>
<dbReference type="EMBL" id="CP041666">
    <property type="protein sequence ID" value="QDP38843.1"/>
    <property type="molecule type" value="Genomic_DNA"/>
</dbReference>